<feature type="region of interest" description="Disordered" evidence="1">
    <location>
        <begin position="154"/>
        <end position="427"/>
    </location>
</feature>
<organism evidence="2 3">
    <name type="scientific">Microbispora rosea</name>
    <dbReference type="NCBI Taxonomy" id="58117"/>
    <lineage>
        <taxon>Bacteria</taxon>
        <taxon>Bacillati</taxon>
        <taxon>Actinomycetota</taxon>
        <taxon>Actinomycetes</taxon>
        <taxon>Streptosporangiales</taxon>
        <taxon>Streptosporangiaceae</taxon>
        <taxon>Microbispora</taxon>
    </lineage>
</organism>
<evidence type="ECO:0000256" key="1">
    <source>
        <dbReference type="SAM" id="MobiDB-lite"/>
    </source>
</evidence>
<dbReference type="EMBL" id="FTNI01000007">
    <property type="protein sequence ID" value="SIR29483.1"/>
    <property type="molecule type" value="Genomic_DNA"/>
</dbReference>
<feature type="compositionally biased region" description="Low complexity" evidence="1">
    <location>
        <begin position="233"/>
        <end position="246"/>
    </location>
</feature>
<dbReference type="AlphaFoldDB" id="A0A1N6ZRG4"/>
<protein>
    <submittedName>
        <fullName evidence="2">Uncharacterized protein</fullName>
    </submittedName>
</protein>
<proteinExistence type="predicted"/>
<name>A0A1N6ZRG4_9ACTN</name>
<dbReference type="STRING" id="58117.SAMN05421833_107250"/>
<dbReference type="Proteomes" id="UP000186096">
    <property type="component" value="Unassembled WGS sequence"/>
</dbReference>
<feature type="compositionally biased region" description="Pro residues" evidence="1">
    <location>
        <begin position="263"/>
        <end position="275"/>
    </location>
</feature>
<accession>A0A1N6ZRG4</accession>
<feature type="region of interest" description="Disordered" evidence="1">
    <location>
        <begin position="71"/>
        <end position="114"/>
    </location>
</feature>
<reference evidence="3" key="1">
    <citation type="submission" date="2017-01" db="EMBL/GenBank/DDBJ databases">
        <authorList>
            <person name="Varghese N."/>
            <person name="Submissions S."/>
        </authorList>
    </citation>
    <scope>NUCLEOTIDE SEQUENCE [LARGE SCALE GENOMIC DNA]</scope>
    <source>
        <strain evidence="3">ATCC 12950</strain>
    </source>
</reference>
<feature type="compositionally biased region" description="Polar residues" evidence="1">
    <location>
        <begin position="99"/>
        <end position="109"/>
    </location>
</feature>
<sequence>MSAMSEVVPLPSFGEVFFDARGQDRVLRVTWHDGTLVLSLWRGEMCTASFRMPMDDVGRLIDTLDEGFAEAGGEEQDAGTGPFPRQGTPGQDGYAPQEASYSAHPQDQGQDPYATQVHDPYAAESPDAYATRGQDAYAVPDGYVGQPGDGYAAQDLYGAPQTGPHKLPQVPYGQARDGYAADEGHPAAPDGYGQAPDGYGRARDGYAQDENGYAARDRRASRDAGFPEPAPSDYEYPDYPGADYPGPDYPGPDYPGTGQYARPPVPPPAPAPEAYPAPAALGPNDVLVARGTPSQDRLVASSAQTGPQPAYRPAPQPRQAPRPHAPQPQAPQPTGQPAGQQPGAVDPSDPLGLGPVRPYVNEQYAGEPPLYTTGERLRPDQWPAGQAPDQHAEHERRGGRRGGQPSGDSPIPWSDEDGEGWDTSRGW</sequence>
<feature type="compositionally biased region" description="Low complexity" evidence="1">
    <location>
        <begin position="332"/>
        <end position="344"/>
    </location>
</feature>
<keyword evidence="3" id="KW-1185">Reference proteome</keyword>
<evidence type="ECO:0000313" key="3">
    <source>
        <dbReference type="Proteomes" id="UP000186096"/>
    </source>
</evidence>
<feature type="compositionally biased region" description="Pro residues" evidence="1">
    <location>
        <begin position="310"/>
        <end position="331"/>
    </location>
</feature>
<evidence type="ECO:0000313" key="2">
    <source>
        <dbReference type="EMBL" id="SIR29483.1"/>
    </source>
</evidence>
<gene>
    <name evidence="2" type="ORF">SAMN05421833_107250</name>
</gene>